<dbReference type="EMBL" id="QKXC01000108">
    <property type="protein sequence ID" value="RBR20113.1"/>
    <property type="molecule type" value="Genomic_DNA"/>
</dbReference>
<evidence type="ECO:0000313" key="1">
    <source>
        <dbReference type="EMBL" id="RBR20113.1"/>
    </source>
</evidence>
<dbReference type="PANTHER" id="PTHR42034">
    <property type="entry name" value="CHROMOSOME 7, WHOLE GENOME SHOTGUN SEQUENCE-RELATED"/>
    <property type="match status" value="1"/>
</dbReference>
<dbReference type="Gene3D" id="3.30.559.30">
    <property type="entry name" value="Nonribosomal peptide synthetase, condensation domain"/>
    <property type="match status" value="1"/>
</dbReference>
<evidence type="ECO:0008006" key="3">
    <source>
        <dbReference type="Google" id="ProtNLM"/>
    </source>
</evidence>
<sequence>MSSNSPCTRFSWRESPQGVWERDLDECEEFYRLFTKKDEGCYPITGCASFQIKTSDVDREDRVESSLQNAWTFLRYKHPTLGSRMERDNDSDKWKRVYAPFRTDDDVDCWLQSTFKTIDLSQSAVDWFNNDAPDFELPTVYLVRSTHDTPRQTVFLRCPHDITDGVGVLQLINQLLTQAALVYGQSTDYAYPLPDDELDTRLSPSLRVAGSIPDSLSDTQMQRFEEIQRENGKVYNHPALLSLPPSSSSNTDQVQRVAVSIPKDESTQILTNCKAIAPGVSVTHVFTSALAMALCEVQPRRQDSYPVRYVNHAMINLRPYCFQPYNGPDHAASAFHTVSAQALGIDLDVLALADENEYKPSQLPLVATQVRDFYNQVKPIPGRAYEQVSLAPQTFKALSPPPGSDPYAASNPPFCPVALSSIGNIASIVENANDVFELADVWAASQPIGAGVATFLGCWDGKIELSGVFNTQYHDQDHIEKFLKSIVGYAYKGLGVLEA</sequence>
<dbReference type="InterPro" id="IPR023213">
    <property type="entry name" value="CAT-like_dom_sf"/>
</dbReference>
<gene>
    <name evidence="1" type="ORF">FIESC28_05392</name>
</gene>
<comment type="caution">
    <text evidence="1">The sequence shown here is derived from an EMBL/GenBank/DDBJ whole genome shotgun (WGS) entry which is preliminary data.</text>
</comment>
<keyword evidence="2" id="KW-1185">Reference proteome</keyword>
<dbReference type="AlphaFoldDB" id="A0A366RSP2"/>
<protein>
    <recommendedName>
        <fullName evidence="3">Condensation domain-containing protein</fullName>
    </recommendedName>
</protein>
<name>A0A366RSP2_9HYPO</name>
<reference evidence="1 2" key="1">
    <citation type="submission" date="2018-06" db="EMBL/GenBank/DDBJ databases">
        <title>Fusarium incarnatum-equiseti species complex species 28.</title>
        <authorList>
            <person name="Gardiner D.M."/>
        </authorList>
    </citation>
    <scope>NUCLEOTIDE SEQUENCE [LARGE SCALE GENOMIC DNA]</scope>
    <source>
        <strain evidence="1 2">FIESC_28</strain>
    </source>
</reference>
<dbReference type="Gene3D" id="3.30.559.10">
    <property type="entry name" value="Chloramphenicol acetyltransferase-like domain"/>
    <property type="match status" value="1"/>
</dbReference>
<dbReference type="OrthoDB" id="2548233at2759"/>
<dbReference type="PANTHER" id="PTHR42034:SF1">
    <property type="entry name" value="CONDENSATION DOMAIN-CONTAINING PROTEIN"/>
    <property type="match status" value="1"/>
</dbReference>
<accession>A0A366RSP2</accession>
<dbReference type="GeneID" id="41994835"/>
<dbReference type="Proteomes" id="UP000253153">
    <property type="component" value="Unassembled WGS sequence"/>
</dbReference>
<evidence type="ECO:0000313" key="2">
    <source>
        <dbReference type="Proteomes" id="UP000253153"/>
    </source>
</evidence>
<proteinExistence type="predicted"/>
<dbReference type="RefSeq" id="XP_031016422.1">
    <property type="nucleotide sequence ID" value="XM_031159539.1"/>
</dbReference>
<organism evidence="1 2">
    <name type="scientific">Fusarium coffeatum</name>
    <dbReference type="NCBI Taxonomy" id="231269"/>
    <lineage>
        <taxon>Eukaryota</taxon>
        <taxon>Fungi</taxon>
        <taxon>Dikarya</taxon>
        <taxon>Ascomycota</taxon>
        <taxon>Pezizomycotina</taxon>
        <taxon>Sordariomycetes</taxon>
        <taxon>Hypocreomycetidae</taxon>
        <taxon>Hypocreales</taxon>
        <taxon>Nectriaceae</taxon>
        <taxon>Fusarium</taxon>
        <taxon>Fusarium incarnatum-equiseti species complex</taxon>
    </lineage>
</organism>